<name>A0ABS2DKB2_9BACI</name>
<evidence type="ECO:0000256" key="1">
    <source>
        <dbReference type="SAM" id="Phobius"/>
    </source>
</evidence>
<dbReference type="EMBL" id="JAFELM010000035">
    <property type="protein sequence ID" value="MBM6618841.1"/>
    <property type="molecule type" value="Genomic_DNA"/>
</dbReference>
<keyword evidence="3" id="KW-1185">Reference proteome</keyword>
<sequence>MKVILLGVSIVVMITVLRLFPTLENKHHSMKNQIKQNTYLLLLGVLIVGCILYIPYQIWRVTGSPTDWDGMYILGGSLVGTFVLCFFIYATSKQQFLKRKVGSCLVIEGCVQDTEP</sequence>
<accession>A0ABS2DKB2</accession>
<keyword evidence="1" id="KW-0472">Membrane</keyword>
<feature type="transmembrane region" description="Helical" evidence="1">
    <location>
        <begin position="71"/>
        <end position="90"/>
    </location>
</feature>
<reference evidence="2 3" key="1">
    <citation type="submission" date="2021-02" db="EMBL/GenBank/DDBJ databases">
        <title>Bacillus sp. RD4P76, an endophyte from a halophyte.</title>
        <authorList>
            <person name="Sun J.-Q."/>
        </authorList>
    </citation>
    <scope>NUCLEOTIDE SEQUENCE [LARGE SCALE GENOMIC DNA]</scope>
    <source>
        <strain evidence="2 3">RD4P76</strain>
    </source>
</reference>
<organism evidence="2 3">
    <name type="scientific">Bacillus suaedaesalsae</name>
    <dbReference type="NCBI Taxonomy" id="2810349"/>
    <lineage>
        <taxon>Bacteria</taxon>
        <taxon>Bacillati</taxon>
        <taxon>Bacillota</taxon>
        <taxon>Bacilli</taxon>
        <taxon>Bacillales</taxon>
        <taxon>Bacillaceae</taxon>
        <taxon>Bacillus</taxon>
    </lineage>
</organism>
<evidence type="ECO:0000313" key="3">
    <source>
        <dbReference type="Proteomes" id="UP001518925"/>
    </source>
</evidence>
<protein>
    <submittedName>
        <fullName evidence="2">Uncharacterized protein</fullName>
    </submittedName>
</protein>
<keyword evidence="1" id="KW-1133">Transmembrane helix</keyword>
<keyword evidence="1" id="KW-0812">Transmembrane</keyword>
<comment type="caution">
    <text evidence="2">The sequence shown here is derived from an EMBL/GenBank/DDBJ whole genome shotgun (WGS) entry which is preliminary data.</text>
</comment>
<feature type="transmembrane region" description="Helical" evidence="1">
    <location>
        <begin position="39"/>
        <end position="59"/>
    </location>
</feature>
<gene>
    <name evidence="2" type="ORF">JR050_14320</name>
</gene>
<dbReference type="Proteomes" id="UP001518925">
    <property type="component" value="Unassembled WGS sequence"/>
</dbReference>
<feature type="transmembrane region" description="Helical" evidence="1">
    <location>
        <begin position="6"/>
        <end position="23"/>
    </location>
</feature>
<evidence type="ECO:0000313" key="2">
    <source>
        <dbReference type="EMBL" id="MBM6618841.1"/>
    </source>
</evidence>
<proteinExistence type="predicted"/>
<dbReference type="RefSeq" id="WP_204204184.1">
    <property type="nucleotide sequence ID" value="NZ_JAFELM010000035.1"/>
</dbReference>